<evidence type="ECO:0000256" key="2">
    <source>
        <dbReference type="ARBA" id="ARBA00003648"/>
    </source>
</evidence>
<dbReference type="InterPro" id="IPR004450">
    <property type="entry name" value="Thr_synthase-like"/>
</dbReference>
<dbReference type="EMBL" id="CP069127">
    <property type="protein sequence ID" value="QRG69420.1"/>
    <property type="molecule type" value="Genomic_DNA"/>
</dbReference>
<keyword evidence="8 13" id="KW-0791">Threonine biosynthesis</keyword>
<evidence type="ECO:0000256" key="13">
    <source>
        <dbReference type="PIRNR" id="PIRNR038945"/>
    </source>
</evidence>
<dbReference type="PIRSF" id="PIRSF038945">
    <property type="entry name" value="Thr_synthase"/>
    <property type="match status" value="1"/>
</dbReference>
<dbReference type="CDD" id="cd01563">
    <property type="entry name" value="Thr-synth_1"/>
    <property type="match status" value="1"/>
</dbReference>
<comment type="similarity">
    <text evidence="4 13">Belongs to the threonine synthase family.</text>
</comment>
<protein>
    <recommendedName>
        <fullName evidence="6 12">Threonine synthase</fullName>
        <ecNumber evidence="5 12">4.2.3.1</ecNumber>
    </recommendedName>
</protein>
<evidence type="ECO:0000256" key="12">
    <source>
        <dbReference type="NCBIfam" id="TIGR00260"/>
    </source>
</evidence>
<dbReference type="InterPro" id="IPR000634">
    <property type="entry name" value="Ser/Thr_deHydtase_PyrdxlP-BS"/>
</dbReference>
<evidence type="ECO:0000256" key="10">
    <source>
        <dbReference type="ARBA" id="ARBA00023239"/>
    </source>
</evidence>
<proteinExistence type="inferred from homology"/>
<keyword evidence="7 13" id="KW-0028">Amino-acid biosynthesis</keyword>
<dbReference type="PANTHER" id="PTHR48078">
    <property type="entry name" value="THREONINE DEHYDRATASE, MITOCHONDRIAL-RELATED"/>
    <property type="match status" value="1"/>
</dbReference>
<keyword evidence="10 13" id="KW-0456">Lyase</keyword>
<comment type="catalytic activity">
    <reaction evidence="11 13">
        <text>O-phospho-L-homoserine + H2O = L-threonine + phosphate</text>
        <dbReference type="Rhea" id="RHEA:10840"/>
        <dbReference type="ChEBI" id="CHEBI:15377"/>
        <dbReference type="ChEBI" id="CHEBI:43474"/>
        <dbReference type="ChEBI" id="CHEBI:57590"/>
        <dbReference type="ChEBI" id="CHEBI:57926"/>
        <dbReference type="EC" id="4.2.3.1"/>
    </reaction>
</comment>
<evidence type="ECO:0000259" key="14">
    <source>
        <dbReference type="Pfam" id="PF00291"/>
    </source>
</evidence>
<comment type="function">
    <text evidence="2 13">Catalyzes the gamma-elimination of phosphate from L-phosphohomoserine and the beta-addition of water to produce L-threonine.</text>
</comment>
<dbReference type="InterPro" id="IPR026260">
    <property type="entry name" value="Thr_Synthase_bac/arc"/>
</dbReference>
<dbReference type="RefSeq" id="WP_203356411.1">
    <property type="nucleotide sequence ID" value="NZ_CP069127.1"/>
</dbReference>
<feature type="domain" description="Tryptophan synthase beta chain-like PALP" evidence="14">
    <location>
        <begin position="26"/>
        <end position="320"/>
    </location>
</feature>
<dbReference type="SUPFAM" id="SSF53686">
    <property type="entry name" value="Tryptophan synthase beta subunit-like PLP-dependent enzymes"/>
    <property type="match status" value="1"/>
</dbReference>
<gene>
    <name evidence="15" type="ORF">JNE38_09970</name>
</gene>
<keyword evidence="16" id="KW-1185">Reference proteome</keyword>
<reference evidence="15 16" key="1">
    <citation type="submission" date="2021-01" db="EMBL/GenBank/DDBJ databases">
        <title>Identification of strong promoters based on the transcriptome of Brevibacillus choshinensis.</title>
        <authorList>
            <person name="Yao D."/>
            <person name="Zhang K."/>
            <person name="Wu J."/>
        </authorList>
    </citation>
    <scope>NUCLEOTIDE SEQUENCE [LARGE SCALE GENOMIC DNA]</scope>
    <source>
        <strain evidence="15 16">HPD31-SP3</strain>
    </source>
</reference>
<evidence type="ECO:0000256" key="8">
    <source>
        <dbReference type="ARBA" id="ARBA00022697"/>
    </source>
</evidence>
<dbReference type="Gene3D" id="3.40.50.1100">
    <property type="match status" value="2"/>
</dbReference>
<comment type="pathway">
    <text evidence="3 13">Amino-acid biosynthesis; L-threonine biosynthesis; L-threonine from L-aspartate: step 5/5.</text>
</comment>
<dbReference type="InterPro" id="IPR001926">
    <property type="entry name" value="TrpB-like_PALP"/>
</dbReference>
<organism evidence="15 16">
    <name type="scientific">Brevibacillus choshinensis</name>
    <dbReference type="NCBI Taxonomy" id="54911"/>
    <lineage>
        <taxon>Bacteria</taxon>
        <taxon>Bacillati</taxon>
        <taxon>Bacillota</taxon>
        <taxon>Bacilli</taxon>
        <taxon>Bacillales</taxon>
        <taxon>Paenibacillaceae</taxon>
        <taxon>Brevibacillus</taxon>
    </lineage>
</organism>
<evidence type="ECO:0000256" key="4">
    <source>
        <dbReference type="ARBA" id="ARBA00005517"/>
    </source>
</evidence>
<dbReference type="EC" id="4.2.3.1" evidence="5 12"/>
<dbReference type="PANTHER" id="PTHR48078:SF6">
    <property type="entry name" value="L-THREONINE DEHYDRATASE CATABOLIC TDCB"/>
    <property type="match status" value="1"/>
</dbReference>
<evidence type="ECO:0000313" key="16">
    <source>
        <dbReference type="Proteomes" id="UP000596248"/>
    </source>
</evidence>
<accession>A0ABX7FUH7</accession>
<evidence type="ECO:0000256" key="5">
    <source>
        <dbReference type="ARBA" id="ARBA00013028"/>
    </source>
</evidence>
<dbReference type="Proteomes" id="UP000596248">
    <property type="component" value="Chromosome"/>
</dbReference>
<dbReference type="NCBIfam" id="TIGR00260">
    <property type="entry name" value="thrC"/>
    <property type="match status" value="1"/>
</dbReference>
<evidence type="ECO:0000256" key="9">
    <source>
        <dbReference type="ARBA" id="ARBA00022898"/>
    </source>
</evidence>
<evidence type="ECO:0000313" key="15">
    <source>
        <dbReference type="EMBL" id="QRG69420.1"/>
    </source>
</evidence>
<evidence type="ECO:0000256" key="1">
    <source>
        <dbReference type="ARBA" id="ARBA00001933"/>
    </source>
</evidence>
<evidence type="ECO:0000256" key="6">
    <source>
        <dbReference type="ARBA" id="ARBA00018679"/>
    </source>
</evidence>
<sequence length="360" mass="37571">MSNDRQTGILARYREFLPVTDKTPLVSLHEGNTPLIHAPNLSKQLGLELYVKYEGLNPTGSFKDRGMVMAVAKAVEEGSTTIMCASTGNTSAAAAAYAARCGLRCIVLIPSGNIALGKLAQAIAYGAEVIAIDGNFDEALNIVREITANEPITLVNSVNPYRIEGQKSAAFEVCDALGDAPDILAIPVGNAGNITAYWKGFKEYKAAGKSSSLPRMFGFQAAGAAPLVHGEPVPHPETVATAIRIGNPASKDGALNAISESNGLIDSVTDEEILQAYQLLAKSEGVFCEPASAASLAGIIKKKEQGKLPKGAKVACVLTGNGLKDPNIALGLVGEEPRSVPATREAVMALVSQKGSEVRS</sequence>
<dbReference type="PROSITE" id="PS00165">
    <property type="entry name" value="DEHYDRATASE_SER_THR"/>
    <property type="match status" value="1"/>
</dbReference>
<evidence type="ECO:0000256" key="3">
    <source>
        <dbReference type="ARBA" id="ARBA00004979"/>
    </source>
</evidence>
<evidence type="ECO:0000256" key="11">
    <source>
        <dbReference type="ARBA" id="ARBA00049144"/>
    </source>
</evidence>
<dbReference type="GO" id="GO:0004795">
    <property type="term" value="F:threonine synthase activity"/>
    <property type="evidence" value="ECO:0007669"/>
    <property type="project" value="UniProtKB-EC"/>
</dbReference>
<name>A0ABX7FUH7_BRECH</name>
<keyword evidence="9 13" id="KW-0663">Pyridoxal phosphate</keyword>
<evidence type="ECO:0000256" key="7">
    <source>
        <dbReference type="ARBA" id="ARBA00022605"/>
    </source>
</evidence>
<dbReference type="Pfam" id="PF00291">
    <property type="entry name" value="PALP"/>
    <property type="match status" value="1"/>
</dbReference>
<dbReference type="InterPro" id="IPR050147">
    <property type="entry name" value="Ser/Thr_Dehydratase"/>
</dbReference>
<dbReference type="InterPro" id="IPR036052">
    <property type="entry name" value="TrpB-like_PALP_sf"/>
</dbReference>
<comment type="cofactor">
    <cofactor evidence="1 13">
        <name>pyridoxal 5'-phosphate</name>
        <dbReference type="ChEBI" id="CHEBI:597326"/>
    </cofactor>
</comment>